<dbReference type="InterPro" id="IPR000536">
    <property type="entry name" value="Nucl_hrmn_rcpt_lig-bd"/>
</dbReference>
<keyword evidence="6" id="KW-0804">Transcription</keyword>
<evidence type="ECO:0000256" key="5">
    <source>
        <dbReference type="ARBA" id="ARBA00023125"/>
    </source>
</evidence>
<keyword evidence="2" id="KW-0863">Zinc-finger</keyword>
<dbReference type="PANTHER" id="PTHR24082:SF283">
    <property type="entry name" value="NUCLEAR HORMONE RECEPTOR HR96"/>
    <property type="match status" value="1"/>
</dbReference>
<proteinExistence type="predicted"/>
<keyword evidence="3" id="KW-0862">Zinc</keyword>
<evidence type="ECO:0000259" key="8">
    <source>
        <dbReference type="PROSITE" id="PS51843"/>
    </source>
</evidence>
<comment type="caution">
    <text evidence="9">The sequence shown here is derived from an EMBL/GenBank/DDBJ whole genome shotgun (WGS) entry which is preliminary data.</text>
</comment>
<dbReference type="AlphaFoldDB" id="A0AA88YKW9"/>
<dbReference type="Proteomes" id="UP001186944">
    <property type="component" value="Unassembled WGS sequence"/>
</dbReference>
<evidence type="ECO:0000256" key="1">
    <source>
        <dbReference type="ARBA" id="ARBA00022723"/>
    </source>
</evidence>
<evidence type="ECO:0000256" key="7">
    <source>
        <dbReference type="ARBA" id="ARBA00023170"/>
    </source>
</evidence>
<dbReference type="InterPro" id="IPR035500">
    <property type="entry name" value="NHR-like_dom_sf"/>
</dbReference>
<dbReference type="InterPro" id="IPR050234">
    <property type="entry name" value="Nuclear_hormone_rcpt_NR1"/>
</dbReference>
<feature type="domain" description="NR LBD" evidence="8">
    <location>
        <begin position="1"/>
        <end position="162"/>
    </location>
</feature>
<protein>
    <recommendedName>
        <fullName evidence="8">NR LBD domain-containing protein</fullName>
    </recommendedName>
</protein>
<dbReference type="Gene3D" id="1.10.565.10">
    <property type="entry name" value="Retinoid X Receptor"/>
    <property type="match status" value="1"/>
</dbReference>
<dbReference type="SUPFAM" id="SSF48508">
    <property type="entry name" value="Nuclear receptor ligand-binding domain"/>
    <property type="match status" value="1"/>
</dbReference>
<dbReference type="GO" id="GO:0004879">
    <property type="term" value="F:nuclear receptor activity"/>
    <property type="evidence" value="ECO:0007669"/>
    <property type="project" value="TreeGrafter"/>
</dbReference>
<gene>
    <name evidence="9" type="ORF">FSP39_011173</name>
</gene>
<keyword evidence="4" id="KW-0805">Transcription regulation</keyword>
<evidence type="ECO:0000256" key="3">
    <source>
        <dbReference type="ARBA" id="ARBA00022833"/>
    </source>
</evidence>
<keyword evidence="10" id="KW-1185">Reference proteome</keyword>
<accession>A0AA88YKW9</accession>
<sequence>MARAAGFDVDKLREMYTGVSSTPSEDGGSGEGGADRINSSILKGNAQSQTMFLTYSKFIKSLMRTIHGDLLILKLMIMISLFSADRQGIKEGDKIREIQECYAGILQKYVSLRFKEEKNMLARIIMKLTDLRNINEVHTKMLLKMKLDNIEPLLLEIFDLQP</sequence>
<dbReference type="GO" id="GO:0008270">
    <property type="term" value="F:zinc ion binding"/>
    <property type="evidence" value="ECO:0007669"/>
    <property type="project" value="UniProtKB-KW"/>
</dbReference>
<evidence type="ECO:0000313" key="9">
    <source>
        <dbReference type="EMBL" id="KAK3107289.1"/>
    </source>
</evidence>
<keyword evidence="5" id="KW-0238">DNA-binding</keyword>
<keyword evidence="1" id="KW-0479">Metal-binding</keyword>
<evidence type="ECO:0000256" key="4">
    <source>
        <dbReference type="ARBA" id="ARBA00023015"/>
    </source>
</evidence>
<dbReference type="PANTHER" id="PTHR24082">
    <property type="entry name" value="NUCLEAR HORMONE RECEPTOR"/>
    <property type="match status" value="1"/>
</dbReference>
<name>A0AA88YKW9_PINIB</name>
<evidence type="ECO:0000256" key="2">
    <source>
        <dbReference type="ARBA" id="ARBA00022771"/>
    </source>
</evidence>
<dbReference type="GO" id="GO:0000122">
    <property type="term" value="P:negative regulation of transcription by RNA polymerase II"/>
    <property type="evidence" value="ECO:0007669"/>
    <property type="project" value="TreeGrafter"/>
</dbReference>
<organism evidence="9 10">
    <name type="scientific">Pinctada imbricata</name>
    <name type="common">Atlantic pearl-oyster</name>
    <name type="synonym">Pinctada martensii</name>
    <dbReference type="NCBI Taxonomy" id="66713"/>
    <lineage>
        <taxon>Eukaryota</taxon>
        <taxon>Metazoa</taxon>
        <taxon>Spiralia</taxon>
        <taxon>Lophotrochozoa</taxon>
        <taxon>Mollusca</taxon>
        <taxon>Bivalvia</taxon>
        <taxon>Autobranchia</taxon>
        <taxon>Pteriomorphia</taxon>
        <taxon>Pterioida</taxon>
        <taxon>Pterioidea</taxon>
        <taxon>Pteriidae</taxon>
        <taxon>Pinctada</taxon>
    </lineage>
</organism>
<dbReference type="PROSITE" id="PS51843">
    <property type="entry name" value="NR_LBD"/>
    <property type="match status" value="1"/>
</dbReference>
<reference evidence="9" key="1">
    <citation type="submission" date="2019-08" db="EMBL/GenBank/DDBJ databases">
        <title>The improved chromosome-level genome for the pearl oyster Pinctada fucata martensii using PacBio sequencing and Hi-C.</title>
        <authorList>
            <person name="Zheng Z."/>
        </authorList>
    </citation>
    <scope>NUCLEOTIDE SEQUENCE</scope>
    <source>
        <strain evidence="9">ZZ-2019</strain>
        <tissue evidence="9">Adductor muscle</tissue>
    </source>
</reference>
<dbReference type="GO" id="GO:0000978">
    <property type="term" value="F:RNA polymerase II cis-regulatory region sequence-specific DNA binding"/>
    <property type="evidence" value="ECO:0007669"/>
    <property type="project" value="TreeGrafter"/>
</dbReference>
<keyword evidence="7" id="KW-0675">Receptor</keyword>
<evidence type="ECO:0000313" key="10">
    <source>
        <dbReference type="Proteomes" id="UP001186944"/>
    </source>
</evidence>
<dbReference type="GO" id="GO:0030154">
    <property type="term" value="P:cell differentiation"/>
    <property type="evidence" value="ECO:0007669"/>
    <property type="project" value="TreeGrafter"/>
</dbReference>
<dbReference type="EMBL" id="VSWD01000002">
    <property type="protein sequence ID" value="KAK3107289.1"/>
    <property type="molecule type" value="Genomic_DNA"/>
</dbReference>
<dbReference type="GO" id="GO:0045944">
    <property type="term" value="P:positive regulation of transcription by RNA polymerase II"/>
    <property type="evidence" value="ECO:0007669"/>
    <property type="project" value="TreeGrafter"/>
</dbReference>
<evidence type="ECO:0000256" key="6">
    <source>
        <dbReference type="ARBA" id="ARBA00023163"/>
    </source>
</evidence>